<dbReference type="RefSeq" id="WP_122475309.1">
    <property type="nucleotide sequence ID" value="NZ_JACMYH010000006.1"/>
</dbReference>
<evidence type="ECO:0008006" key="3">
    <source>
        <dbReference type="Google" id="ProtNLM"/>
    </source>
</evidence>
<dbReference type="NCBIfam" id="NF041023">
    <property type="entry name" value="PP0621_fam"/>
    <property type="match status" value="1"/>
</dbReference>
<name>A0A7X1KVA8_9PSED</name>
<gene>
    <name evidence="1" type="ORF">H7993_18075</name>
</gene>
<dbReference type="EMBL" id="JACMYH010000006">
    <property type="protein sequence ID" value="MBC2680312.1"/>
    <property type="molecule type" value="Genomic_DNA"/>
</dbReference>
<dbReference type="AlphaFoldDB" id="A0A7X1KVA8"/>
<dbReference type="Proteomes" id="UP000546173">
    <property type="component" value="Unassembled WGS sequence"/>
</dbReference>
<protein>
    <recommendedName>
        <fullName evidence="3">MYND finger</fullName>
    </recommendedName>
</protein>
<evidence type="ECO:0000313" key="2">
    <source>
        <dbReference type="Proteomes" id="UP000546173"/>
    </source>
</evidence>
<reference evidence="1 2" key="1">
    <citation type="submission" date="2020-08" db="EMBL/GenBank/DDBJ databases">
        <title>Pseudomonas sp. nov.</title>
        <authorList>
            <person name="Gieschler S."/>
            <person name="Fiedler G."/>
            <person name="Brinks E."/>
            <person name="Boehnlein C."/>
            <person name="Franz C.M.A.P."/>
            <person name="Kabisch J."/>
        </authorList>
    </citation>
    <scope>NUCLEOTIDE SEQUENCE [LARGE SCALE GENOMIC DNA]</scope>
    <source>
        <strain evidence="1 2">MBT-2</strain>
    </source>
</reference>
<organism evidence="1 2">
    <name type="scientific">Pseudomonas baltica</name>
    <dbReference type="NCBI Taxonomy" id="2762576"/>
    <lineage>
        <taxon>Bacteria</taxon>
        <taxon>Pseudomonadati</taxon>
        <taxon>Pseudomonadota</taxon>
        <taxon>Gammaproteobacteria</taxon>
        <taxon>Pseudomonadales</taxon>
        <taxon>Pseudomonadaceae</taxon>
        <taxon>Pseudomonas</taxon>
    </lineage>
</organism>
<sequence length="77" mass="8858">MIRLIFWIAVVFAAIWLWRKFKNPARAPRQDDKPASLSMVRCAQCGVHLPEDSALRRDSHWYCSKPHLEQGPGNGAR</sequence>
<comment type="caution">
    <text evidence="1">The sequence shown here is derived from an EMBL/GenBank/DDBJ whole genome shotgun (WGS) entry which is preliminary data.</text>
</comment>
<accession>A0A7X1KVA8</accession>
<proteinExistence type="predicted"/>
<dbReference type="InterPro" id="IPR049708">
    <property type="entry name" value="PP0621-like"/>
</dbReference>
<evidence type="ECO:0000313" key="1">
    <source>
        <dbReference type="EMBL" id="MBC2680312.1"/>
    </source>
</evidence>
<keyword evidence="2" id="KW-1185">Reference proteome</keyword>